<dbReference type="GO" id="GO:0016020">
    <property type="term" value="C:membrane"/>
    <property type="evidence" value="ECO:0007669"/>
    <property type="project" value="UniProtKB-SubCell"/>
</dbReference>
<evidence type="ECO:0000256" key="3">
    <source>
        <dbReference type="ARBA" id="ARBA00022692"/>
    </source>
</evidence>
<feature type="transmembrane region" description="Helical" evidence="6">
    <location>
        <begin position="109"/>
        <end position="130"/>
    </location>
</feature>
<protein>
    <submittedName>
        <fullName evidence="7">YhhN-like protein</fullName>
    </submittedName>
</protein>
<dbReference type="STRING" id="1038014.SAMN04487910_4165"/>
<evidence type="ECO:0000313" key="7">
    <source>
        <dbReference type="EMBL" id="SEM11949.1"/>
    </source>
</evidence>
<gene>
    <name evidence="7" type="ORF">SAMN04487910_4165</name>
</gene>
<evidence type="ECO:0000256" key="6">
    <source>
        <dbReference type="SAM" id="Phobius"/>
    </source>
</evidence>
<proteinExistence type="inferred from homology"/>
<dbReference type="OrthoDB" id="1159961at2"/>
<dbReference type="AlphaFoldDB" id="A0A1H7VSU7"/>
<keyword evidence="5 6" id="KW-0472">Membrane</keyword>
<keyword evidence="8" id="KW-1185">Reference proteome</keyword>
<feature type="transmembrane region" description="Helical" evidence="6">
    <location>
        <begin position="7"/>
        <end position="25"/>
    </location>
</feature>
<evidence type="ECO:0000313" key="8">
    <source>
        <dbReference type="Proteomes" id="UP000198521"/>
    </source>
</evidence>
<organism evidence="7 8">
    <name type="scientific">Aquimarina amphilecti</name>
    <dbReference type="NCBI Taxonomy" id="1038014"/>
    <lineage>
        <taxon>Bacteria</taxon>
        <taxon>Pseudomonadati</taxon>
        <taxon>Bacteroidota</taxon>
        <taxon>Flavobacteriia</taxon>
        <taxon>Flavobacteriales</taxon>
        <taxon>Flavobacteriaceae</taxon>
        <taxon>Aquimarina</taxon>
    </lineage>
</organism>
<dbReference type="RefSeq" id="WP_091411972.1">
    <property type="nucleotide sequence ID" value="NZ_FOAB01000009.1"/>
</dbReference>
<comment type="subcellular location">
    <subcellularLocation>
        <location evidence="1">Membrane</location>
        <topology evidence="1">Multi-pass membrane protein</topology>
    </subcellularLocation>
</comment>
<feature type="transmembrane region" description="Helical" evidence="6">
    <location>
        <begin position="142"/>
        <end position="161"/>
    </location>
</feature>
<dbReference type="InterPro" id="IPR012506">
    <property type="entry name" value="TMEM86B-like"/>
</dbReference>
<feature type="transmembrane region" description="Helical" evidence="6">
    <location>
        <begin position="80"/>
        <end position="97"/>
    </location>
</feature>
<keyword evidence="4 6" id="KW-1133">Transmembrane helix</keyword>
<sequence>MKIRTLIKILLLITGGLCVLSTILQNPAIELYSKPMTVPLFFMLYWFNVKKVDTLFVIVLFLCFMGDIFLLTGIENGFRYVLLSYTLCYFILFYFLFKNHKPLDYGKIDLIYLGVFFIVWTIIVYEIYAVTNEAMGDIRPFGIVYIIILYFLLIGAVFQYVNIRSPKSLWFAIAVLNFIISDTCFALDKFYVPSLELKIINSIYQLLAVFFLVKFKISSANSLKIKTQQFV</sequence>
<evidence type="ECO:0000256" key="4">
    <source>
        <dbReference type="ARBA" id="ARBA00022989"/>
    </source>
</evidence>
<evidence type="ECO:0000256" key="5">
    <source>
        <dbReference type="ARBA" id="ARBA00023136"/>
    </source>
</evidence>
<accession>A0A1H7VSU7</accession>
<feature type="transmembrane region" description="Helical" evidence="6">
    <location>
        <begin position="55"/>
        <end position="74"/>
    </location>
</feature>
<name>A0A1H7VSU7_AQUAM</name>
<keyword evidence="3 6" id="KW-0812">Transmembrane</keyword>
<reference evidence="7 8" key="1">
    <citation type="submission" date="2016-10" db="EMBL/GenBank/DDBJ databases">
        <authorList>
            <person name="de Groot N.N."/>
        </authorList>
    </citation>
    <scope>NUCLEOTIDE SEQUENCE [LARGE SCALE GENOMIC DNA]</scope>
    <source>
        <strain evidence="7 8">DSM 25232</strain>
    </source>
</reference>
<evidence type="ECO:0000256" key="2">
    <source>
        <dbReference type="ARBA" id="ARBA00007375"/>
    </source>
</evidence>
<feature type="transmembrane region" description="Helical" evidence="6">
    <location>
        <begin position="199"/>
        <end position="217"/>
    </location>
</feature>
<dbReference type="EMBL" id="FOAB01000009">
    <property type="protein sequence ID" value="SEM11949.1"/>
    <property type="molecule type" value="Genomic_DNA"/>
</dbReference>
<dbReference type="Proteomes" id="UP000198521">
    <property type="component" value="Unassembled WGS sequence"/>
</dbReference>
<comment type="similarity">
    <text evidence="2">Belongs to the TMEM86 family.</text>
</comment>
<dbReference type="Pfam" id="PF07947">
    <property type="entry name" value="YhhN"/>
    <property type="match status" value="1"/>
</dbReference>
<evidence type="ECO:0000256" key="1">
    <source>
        <dbReference type="ARBA" id="ARBA00004141"/>
    </source>
</evidence>